<evidence type="ECO:0000313" key="1">
    <source>
        <dbReference type="EMBL" id="MDR6103175.1"/>
    </source>
</evidence>
<proteinExistence type="predicted"/>
<protein>
    <recommendedName>
        <fullName evidence="3">GIY-YIG nuclease family protein</fullName>
    </recommendedName>
</protein>
<evidence type="ECO:0008006" key="3">
    <source>
        <dbReference type="Google" id="ProtNLM"/>
    </source>
</evidence>
<dbReference type="AlphaFoldDB" id="A0AAJ2BPC4"/>
<evidence type="ECO:0000313" key="2">
    <source>
        <dbReference type="Proteomes" id="UP001255601"/>
    </source>
</evidence>
<accession>A0AAJ2BPC4</accession>
<reference evidence="1" key="1">
    <citation type="submission" date="2023-08" db="EMBL/GenBank/DDBJ databases">
        <title>Functional and genomic diversity of the sorghum phyllosphere microbiome.</title>
        <authorList>
            <person name="Shade A."/>
        </authorList>
    </citation>
    <scope>NUCLEOTIDE SEQUENCE</scope>
    <source>
        <strain evidence="1">SORGH_AS_0974</strain>
    </source>
</reference>
<comment type="caution">
    <text evidence="1">The sequence shown here is derived from an EMBL/GenBank/DDBJ whole genome shotgun (WGS) entry which is preliminary data.</text>
</comment>
<dbReference type="EMBL" id="JAVIZC010000003">
    <property type="protein sequence ID" value="MDR6103175.1"/>
    <property type="molecule type" value="Genomic_DNA"/>
</dbReference>
<organism evidence="1 2">
    <name type="scientific">Agrobacterium larrymoorei</name>
    <dbReference type="NCBI Taxonomy" id="160699"/>
    <lineage>
        <taxon>Bacteria</taxon>
        <taxon>Pseudomonadati</taxon>
        <taxon>Pseudomonadota</taxon>
        <taxon>Alphaproteobacteria</taxon>
        <taxon>Hyphomicrobiales</taxon>
        <taxon>Rhizobiaceae</taxon>
        <taxon>Rhizobium/Agrobacterium group</taxon>
        <taxon>Agrobacterium</taxon>
    </lineage>
</organism>
<gene>
    <name evidence="1" type="ORF">QE369_003372</name>
</gene>
<dbReference type="RefSeq" id="WP_309771647.1">
    <property type="nucleotide sequence ID" value="NZ_JAVIZC010000003.1"/>
</dbReference>
<sequence length="155" mass="18299">MRPNFKESPYLGRFGVQASDPGYIYVVKSQSRLKIGRSVGRTDRLRQARTWLPDGEVLGVKPFWQHQEVEKHLQIGLAMFWYKGEWYDFKGDEFEEQFLDEFVAFHDEDINKNSIDFVYFMNSSGLSEYTMEFSRQSVSKASFQRLESVNHNEEC</sequence>
<dbReference type="Proteomes" id="UP001255601">
    <property type="component" value="Unassembled WGS sequence"/>
</dbReference>
<name>A0AAJ2BPC4_9HYPH</name>